<evidence type="ECO:0000313" key="2">
    <source>
        <dbReference type="EMBL" id="KAJ2790467.1"/>
    </source>
</evidence>
<evidence type="ECO:0000256" key="1">
    <source>
        <dbReference type="SAM" id="MobiDB-lite"/>
    </source>
</evidence>
<feature type="region of interest" description="Disordered" evidence="1">
    <location>
        <begin position="83"/>
        <end position="137"/>
    </location>
</feature>
<proteinExistence type="predicted"/>
<feature type="non-terminal residue" evidence="2">
    <location>
        <position position="346"/>
    </location>
</feature>
<dbReference type="OrthoDB" id="5546578at2759"/>
<dbReference type="AlphaFoldDB" id="A0A9W8HLQ1"/>
<accession>A0A9W8HLQ1</accession>
<keyword evidence="3" id="KW-1185">Reference proteome</keyword>
<protein>
    <submittedName>
        <fullName evidence="2">Uncharacterized protein</fullName>
    </submittedName>
</protein>
<feature type="non-terminal residue" evidence="2">
    <location>
        <position position="1"/>
    </location>
</feature>
<gene>
    <name evidence="2" type="ORF">H4R20_007012</name>
</gene>
<feature type="compositionally biased region" description="Polar residues" evidence="1">
    <location>
        <begin position="57"/>
        <end position="71"/>
    </location>
</feature>
<comment type="caution">
    <text evidence="2">The sequence shown here is derived from an EMBL/GenBank/DDBJ whole genome shotgun (WGS) entry which is preliminary data.</text>
</comment>
<feature type="compositionally biased region" description="Acidic residues" evidence="1">
    <location>
        <begin position="1"/>
        <end position="11"/>
    </location>
</feature>
<feature type="region of interest" description="Disordered" evidence="1">
    <location>
        <begin position="168"/>
        <end position="215"/>
    </location>
</feature>
<name>A0A9W8HLQ1_9FUNG</name>
<reference evidence="2" key="1">
    <citation type="submission" date="2022-07" db="EMBL/GenBank/DDBJ databases">
        <title>Phylogenomic reconstructions and comparative analyses of Kickxellomycotina fungi.</title>
        <authorList>
            <person name="Reynolds N.K."/>
            <person name="Stajich J.E."/>
            <person name="Barry K."/>
            <person name="Grigoriev I.V."/>
            <person name="Crous P."/>
            <person name="Smith M.E."/>
        </authorList>
    </citation>
    <scope>NUCLEOTIDE SEQUENCE</scope>
    <source>
        <strain evidence="2">NRRL 1565</strain>
    </source>
</reference>
<sequence>SRAESIEDDSPTDLLAADALIEEYDSSEPGGRGAGGIGSNSSSIGIDTRSEEHHAVHSSSPQTVSSPILSLGSTASQGCKWNAMQSTQHTQRTNHLSLDTTPDGRSAARIPLSAIPSNARQCDDGLPPAASAHTPKRTPLRIQRQHLCAQSSLQQSPLRTITSHRQNISPQAAPTGRPLLSQRPSVPRLTSLHSPTPPPRPDEPSPTKRRRRMGAATTEFEQVVAQEVSGFCIWSHCLSGESSAQLVCHRPQECIRLLLHSAKRVIDPHLFSAYAHISEVLADEDELSLAPGQPIRVLLSFSVCLDAAPLAAERMASKMLALDEGAEPVAVAVYRPWRIQGAGEQR</sequence>
<organism evidence="2 3">
    <name type="scientific">Coemansia guatemalensis</name>
    <dbReference type="NCBI Taxonomy" id="2761395"/>
    <lineage>
        <taxon>Eukaryota</taxon>
        <taxon>Fungi</taxon>
        <taxon>Fungi incertae sedis</taxon>
        <taxon>Zoopagomycota</taxon>
        <taxon>Kickxellomycotina</taxon>
        <taxon>Kickxellomycetes</taxon>
        <taxon>Kickxellales</taxon>
        <taxon>Kickxellaceae</taxon>
        <taxon>Coemansia</taxon>
    </lineage>
</organism>
<evidence type="ECO:0000313" key="3">
    <source>
        <dbReference type="Proteomes" id="UP001140094"/>
    </source>
</evidence>
<dbReference type="Proteomes" id="UP001140094">
    <property type="component" value="Unassembled WGS sequence"/>
</dbReference>
<feature type="compositionally biased region" description="Polar residues" evidence="1">
    <location>
        <begin position="83"/>
        <end position="100"/>
    </location>
</feature>
<dbReference type="EMBL" id="JANBUO010003530">
    <property type="protein sequence ID" value="KAJ2790467.1"/>
    <property type="molecule type" value="Genomic_DNA"/>
</dbReference>
<feature type="region of interest" description="Disordered" evidence="1">
    <location>
        <begin position="1"/>
        <end position="71"/>
    </location>
</feature>